<sequence>MYLPVGLFAFVLASAASADAQGIVTVDRATSIVAAQYAVPYRSIPATPLTSTIASGVDLEAFCGLDSYDCSKDVAIPVNGCCVRWGRSPCRGAGSGLWEQLLLLVSYQIRKNDIPPPPIPTMENWRWKVSLSAGATTIVKGDQFWPGWFQGFLEMQGNLTYVPAWVEFRTIHHDDEKGDVFNTLRAECDIK</sequence>
<dbReference type="KEGG" id="pchm:VFPPC_14985"/>
<reference evidence="2 3" key="1">
    <citation type="journal article" date="2016" name="PLoS Pathog.">
        <title>Biosynthesis of antibiotic leucinostatins in bio-control fungus Purpureocillium lilacinum and their inhibition on phytophthora revealed by genome mining.</title>
        <authorList>
            <person name="Wang G."/>
            <person name="Liu Z."/>
            <person name="Lin R."/>
            <person name="Li E."/>
            <person name="Mao Z."/>
            <person name="Ling J."/>
            <person name="Yang Y."/>
            <person name="Yin W.B."/>
            <person name="Xie B."/>
        </authorList>
    </citation>
    <scope>NUCLEOTIDE SEQUENCE [LARGE SCALE GENOMIC DNA]</scope>
    <source>
        <strain evidence="2">170</strain>
    </source>
</reference>
<evidence type="ECO:0000256" key="1">
    <source>
        <dbReference type="SAM" id="SignalP"/>
    </source>
</evidence>
<feature type="chain" id="PRO_5008101151" evidence="1">
    <location>
        <begin position="21"/>
        <end position="191"/>
    </location>
</feature>
<dbReference type="GeneID" id="28856742"/>
<comment type="caution">
    <text evidence="2">The sequence shown here is derived from an EMBL/GenBank/DDBJ whole genome shotgun (WGS) entry which is preliminary data.</text>
</comment>
<feature type="signal peptide" evidence="1">
    <location>
        <begin position="1"/>
        <end position="20"/>
    </location>
</feature>
<evidence type="ECO:0000313" key="3">
    <source>
        <dbReference type="Proteomes" id="UP000078397"/>
    </source>
</evidence>
<evidence type="ECO:0000313" key="2">
    <source>
        <dbReference type="EMBL" id="OAQ59045.1"/>
    </source>
</evidence>
<protein>
    <submittedName>
        <fullName evidence="2">Uncharacterized protein</fullName>
    </submittedName>
</protein>
<dbReference type="RefSeq" id="XP_018137125.1">
    <property type="nucleotide sequence ID" value="XM_018292748.1"/>
</dbReference>
<dbReference type="AlphaFoldDB" id="A0A179F0Q5"/>
<keyword evidence="3" id="KW-1185">Reference proteome</keyword>
<dbReference type="Proteomes" id="UP000078397">
    <property type="component" value="Unassembled WGS sequence"/>
</dbReference>
<dbReference type="EMBL" id="LSBJ02000012">
    <property type="protein sequence ID" value="OAQ59045.1"/>
    <property type="molecule type" value="Genomic_DNA"/>
</dbReference>
<gene>
    <name evidence="2" type="ORF">VFPPC_14985</name>
</gene>
<accession>A0A179F0Q5</accession>
<proteinExistence type="predicted"/>
<keyword evidence="1" id="KW-0732">Signal</keyword>
<organism evidence="2 3">
    <name type="scientific">Pochonia chlamydosporia 170</name>
    <dbReference type="NCBI Taxonomy" id="1380566"/>
    <lineage>
        <taxon>Eukaryota</taxon>
        <taxon>Fungi</taxon>
        <taxon>Dikarya</taxon>
        <taxon>Ascomycota</taxon>
        <taxon>Pezizomycotina</taxon>
        <taxon>Sordariomycetes</taxon>
        <taxon>Hypocreomycetidae</taxon>
        <taxon>Hypocreales</taxon>
        <taxon>Clavicipitaceae</taxon>
        <taxon>Pochonia</taxon>
    </lineage>
</organism>
<name>A0A179F0Q5_METCM</name>